<evidence type="ECO:0000256" key="2">
    <source>
        <dbReference type="ARBA" id="ARBA00001947"/>
    </source>
</evidence>
<evidence type="ECO:0000256" key="3">
    <source>
        <dbReference type="ARBA" id="ARBA00010497"/>
    </source>
</evidence>
<evidence type="ECO:0000256" key="8">
    <source>
        <dbReference type="ARBA" id="ARBA00022723"/>
    </source>
</evidence>
<dbReference type="PANTHER" id="PTHR11774">
    <property type="entry name" value="GERANYLGERANYL TRANSFERASE TYPE BETA SUBUNIT"/>
    <property type="match status" value="1"/>
</dbReference>
<keyword evidence="8" id="KW-0479">Metal-binding</keyword>
<evidence type="ECO:0000256" key="5">
    <source>
        <dbReference type="ARBA" id="ARBA00020603"/>
    </source>
</evidence>
<keyword evidence="9" id="KW-0677">Repeat</keyword>
<keyword evidence="11" id="KW-0460">Magnesium</keyword>
<evidence type="ECO:0000313" key="18">
    <source>
        <dbReference type="Proteomes" id="UP001165289"/>
    </source>
</evidence>
<feature type="domain" description="Prenyltransferase alpha-alpha toroid" evidence="16">
    <location>
        <begin position="23"/>
        <end position="341"/>
    </location>
</feature>
<comment type="catalytic activity">
    <reaction evidence="13">
        <text>geranylgeranyl diphosphate + L-cysteinyl-[protein] = S-geranylgeranyl-L-cysteinyl-[protein] + diphosphate</text>
        <dbReference type="Rhea" id="RHEA:21240"/>
        <dbReference type="Rhea" id="RHEA-COMP:10131"/>
        <dbReference type="Rhea" id="RHEA-COMP:11537"/>
        <dbReference type="ChEBI" id="CHEBI:29950"/>
        <dbReference type="ChEBI" id="CHEBI:33019"/>
        <dbReference type="ChEBI" id="CHEBI:57533"/>
        <dbReference type="ChEBI" id="CHEBI:86021"/>
        <dbReference type="EC" id="2.5.1.59"/>
    </reaction>
</comment>
<evidence type="ECO:0000256" key="11">
    <source>
        <dbReference type="ARBA" id="ARBA00022842"/>
    </source>
</evidence>
<dbReference type="AlphaFoldDB" id="A0AAV7JWR3"/>
<dbReference type="InterPro" id="IPR001330">
    <property type="entry name" value="Prenyltrans"/>
</dbReference>
<gene>
    <name evidence="17" type="ORF">LOD99_3738</name>
</gene>
<dbReference type="InterPro" id="IPR008930">
    <property type="entry name" value="Terpenoid_cyclase/PrenylTrfase"/>
</dbReference>
<dbReference type="CDD" id="cd02895">
    <property type="entry name" value="GGTase-I"/>
    <property type="match status" value="1"/>
</dbReference>
<keyword evidence="10" id="KW-0862">Zinc</keyword>
<accession>A0AAV7JWR3</accession>
<evidence type="ECO:0000256" key="14">
    <source>
        <dbReference type="ARBA" id="ARBA00065714"/>
    </source>
</evidence>
<evidence type="ECO:0000256" key="7">
    <source>
        <dbReference type="ARBA" id="ARBA00022679"/>
    </source>
</evidence>
<dbReference type="SUPFAM" id="SSF48239">
    <property type="entry name" value="Terpenoid cyclases/Protein prenyltransferases"/>
    <property type="match status" value="1"/>
</dbReference>
<dbReference type="FunFam" id="1.50.10.20:FF:000005">
    <property type="entry name" value="Geranylgeranyl transferase type-1 subunit beta"/>
    <property type="match status" value="1"/>
</dbReference>
<keyword evidence="6" id="KW-0637">Prenyltransferase</keyword>
<dbReference type="Pfam" id="PF00432">
    <property type="entry name" value="Prenyltrans"/>
    <property type="match status" value="1"/>
</dbReference>
<keyword evidence="7 17" id="KW-0808">Transferase</keyword>
<dbReference type="InterPro" id="IPR041960">
    <property type="entry name" value="GGTase_I_beta"/>
</dbReference>
<evidence type="ECO:0000256" key="1">
    <source>
        <dbReference type="ARBA" id="ARBA00001946"/>
    </source>
</evidence>
<comment type="subunit">
    <text evidence="14">Heterodimer of FNTA and PGGT1B. PGGT1B mediates interaction with substrate peptides.</text>
</comment>
<dbReference type="EMBL" id="JAKMXF010000288">
    <property type="protein sequence ID" value="KAI6653213.1"/>
    <property type="molecule type" value="Genomic_DNA"/>
</dbReference>
<evidence type="ECO:0000256" key="10">
    <source>
        <dbReference type="ARBA" id="ARBA00022833"/>
    </source>
</evidence>
<evidence type="ECO:0000256" key="6">
    <source>
        <dbReference type="ARBA" id="ARBA00022602"/>
    </source>
</evidence>
<dbReference type="Proteomes" id="UP001165289">
    <property type="component" value="Unassembled WGS sequence"/>
</dbReference>
<organism evidence="17 18">
    <name type="scientific">Oopsacas minuta</name>
    <dbReference type="NCBI Taxonomy" id="111878"/>
    <lineage>
        <taxon>Eukaryota</taxon>
        <taxon>Metazoa</taxon>
        <taxon>Porifera</taxon>
        <taxon>Hexactinellida</taxon>
        <taxon>Hexasterophora</taxon>
        <taxon>Lyssacinosida</taxon>
        <taxon>Leucopsacidae</taxon>
        <taxon>Oopsacas</taxon>
    </lineage>
</organism>
<sequence>MTDESDNNSSSPPNELPSEFSFPRHAKYFEMMSGCLPSMLEEYDSIRMSILFFSLSGMDLLNTLDRCQGKDKIIDWIYSTMLTDSKALKTGFRGFNIGSEFSPTGCLEYCLFDTGHLAMTYTAIASLLILGDDLSRIDRECIAKTIGNLQTAEGSFLSCLEGGECDMRYIYCACCVCYILNDWRFVDKKRITDFIRQSVSFDFGIGQGPCLEGHGGSTFCGLASLALMGELDQCIGGKVKERIKKWCVFRQVTGFHGRPNKRVDTCYSFWIGGALKLLDANNLTSQHDLIEYLFSTENSITGGFSKWPDHSTDPLHSYMAISGLSLLGYPGVKPVDVRLNISSSAVERLKVLHLHWLNIV</sequence>
<protein>
    <recommendedName>
        <fullName evidence="5">Geranylgeranyl transferase type-1 subunit beta</fullName>
        <ecNumber evidence="4">2.5.1.59</ecNumber>
    </recommendedName>
    <alternativeName>
        <fullName evidence="12">Geranylgeranyl transferase type I subunit beta</fullName>
    </alternativeName>
    <alternativeName>
        <fullName evidence="15">Type I protein geranyl-geranyltransferase subunit beta</fullName>
    </alternativeName>
</protein>
<evidence type="ECO:0000256" key="9">
    <source>
        <dbReference type="ARBA" id="ARBA00022737"/>
    </source>
</evidence>
<comment type="cofactor">
    <cofactor evidence="2">
        <name>Zn(2+)</name>
        <dbReference type="ChEBI" id="CHEBI:29105"/>
    </cofactor>
</comment>
<dbReference type="PANTHER" id="PTHR11774:SF4">
    <property type="entry name" value="GERANYLGERANYL TRANSFERASE TYPE-1 SUBUNIT BETA"/>
    <property type="match status" value="1"/>
</dbReference>
<reference evidence="17 18" key="1">
    <citation type="journal article" date="2023" name="BMC Biol.">
        <title>The compact genome of the sponge Oopsacas minuta (Hexactinellida) is lacking key metazoan core genes.</title>
        <authorList>
            <person name="Santini S."/>
            <person name="Schenkelaars Q."/>
            <person name="Jourda C."/>
            <person name="Duchesne M."/>
            <person name="Belahbib H."/>
            <person name="Rocher C."/>
            <person name="Selva M."/>
            <person name="Riesgo A."/>
            <person name="Vervoort M."/>
            <person name="Leys S.P."/>
            <person name="Kodjabachian L."/>
            <person name="Le Bivic A."/>
            <person name="Borchiellini C."/>
            <person name="Claverie J.M."/>
            <person name="Renard E."/>
        </authorList>
    </citation>
    <scope>NUCLEOTIDE SEQUENCE [LARGE SCALE GENOMIC DNA]</scope>
    <source>
        <strain evidence="17">SPO-2</strain>
    </source>
</reference>
<dbReference type="GO" id="GO:0004662">
    <property type="term" value="F:CAAX-protein geranylgeranyltransferase activity"/>
    <property type="evidence" value="ECO:0007669"/>
    <property type="project" value="UniProtKB-EC"/>
</dbReference>
<comment type="similarity">
    <text evidence="3">Belongs to the protein prenyltransferase subunit beta family.</text>
</comment>
<comment type="cofactor">
    <cofactor evidence="1">
        <name>Mg(2+)</name>
        <dbReference type="ChEBI" id="CHEBI:18420"/>
    </cofactor>
</comment>
<dbReference type="EC" id="2.5.1.59" evidence="4"/>
<dbReference type="Gene3D" id="1.50.10.20">
    <property type="match status" value="1"/>
</dbReference>
<evidence type="ECO:0000256" key="12">
    <source>
        <dbReference type="ARBA" id="ARBA00031713"/>
    </source>
</evidence>
<dbReference type="InterPro" id="IPR045089">
    <property type="entry name" value="PGGT1B-like"/>
</dbReference>
<comment type="caution">
    <text evidence="17">The sequence shown here is derived from an EMBL/GenBank/DDBJ whole genome shotgun (WGS) entry which is preliminary data.</text>
</comment>
<evidence type="ECO:0000256" key="15">
    <source>
        <dbReference type="ARBA" id="ARBA00078363"/>
    </source>
</evidence>
<evidence type="ECO:0000259" key="16">
    <source>
        <dbReference type="Pfam" id="PF00432"/>
    </source>
</evidence>
<evidence type="ECO:0000256" key="13">
    <source>
        <dbReference type="ARBA" id="ARBA00050428"/>
    </source>
</evidence>
<proteinExistence type="inferred from homology"/>
<evidence type="ECO:0000256" key="4">
    <source>
        <dbReference type="ARBA" id="ARBA00012700"/>
    </source>
</evidence>
<dbReference type="GO" id="GO:0046872">
    <property type="term" value="F:metal ion binding"/>
    <property type="evidence" value="ECO:0007669"/>
    <property type="project" value="UniProtKB-KW"/>
</dbReference>
<dbReference type="GO" id="GO:0005953">
    <property type="term" value="C:CAAX-protein geranylgeranyltransferase complex"/>
    <property type="evidence" value="ECO:0007669"/>
    <property type="project" value="InterPro"/>
</dbReference>
<name>A0AAV7JWR3_9METZ</name>
<evidence type="ECO:0000313" key="17">
    <source>
        <dbReference type="EMBL" id="KAI6653213.1"/>
    </source>
</evidence>
<keyword evidence="18" id="KW-1185">Reference proteome</keyword>